<dbReference type="PANTHER" id="PTHR33147">
    <property type="entry name" value="DEFENSIN-LIKE PROTEIN 1"/>
    <property type="match status" value="1"/>
</dbReference>
<dbReference type="Pfam" id="PF00304">
    <property type="entry name" value="Gamma-thionin"/>
    <property type="match status" value="1"/>
</dbReference>
<dbReference type="EnsemblPlants" id="OBART04G03530.1">
    <property type="protein sequence ID" value="OBART04G03530.1"/>
    <property type="gene ID" value="OBART04G03530"/>
</dbReference>
<dbReference type="InterPro" id="IPR003614">
    <property type="entry name" value="Knottins"/>
</dbReference>
<dbReference type="AlphaFoldDB" id="A0A0D3FSU4"/>
<dbReference type="PRINTS" id="PR00288">
    <property type="entry name" value="PUROTHIONIN"/>
</dbReference>
<dbReference type="CDD" id="cd00107">
    <property type="entry name" value="Knot1"/>
    <property type="match status" value="1"/>
</dbReference>
<dbReference type="Proteomes" id="UP000026960">
    <property type="component" value="Chromosome 4"/>
</dbReference>
<evidence type="ECO:0000256" key="1">
    <source>
        <dbReference type="ARBA" id="ARBA00022729"/>
    </source>
</evidence>
<dbReference type="GO" id="GO:0006952">
    <property type="term" value="P:defense response"/>
    <property type="evidence" value="ECO:0007669"/>
    <property type="project" value="InterPro"/>
</dbReference>
<dbReference type="PANTHER" id="PTHR33147:SF39">
    <property type="entry name" value="DRO1 PROTEIN-RELATED"/>
    <property type="match status" value="1"/>
</dbReference>
<accession>A0A0D3FSU4</accession>
<reference evidence="5" key="1">
    <citation type="journal article" date="2009" name="Rice">
        <title>De Novo Next Generation Sequencing of Plant Genomes.</title>
        <authorList>
            <person name="Rounsley S."/>
            <person name="Marri P.R."/>
            <person name="Yu Y."/>
            <person name="He R."/>
            <person name="Sisneros N."/>
            <person name="Goicoechea J.L."/>
            <person name="Lee S.J."/>
            <person name="Angelova A."/>
            <person name="Kudrna D."/>
            <person name="Luo M."/>
            <person name="Affourtit J."/>
            <person name="Desany B."/>
            <person name="Knight J."/>
            <person name="Niazi F."/>
            <person name="Egholm M."/>
            <person name="Wing R.A."/>
        </authorList>
    </citation>
    <scope>NUCLEOTIDE SEQUENCE [LARGE SCALE GENOMIC DNA]</scope>
    <source>
        <strain evidence="5">cv. IRGC 105608</strain>
    </source>
</reference>
<keyword evidence="2" id="KW-1015">Disulfide bond</keyword>
<dbReference type="PaxDb" id="65489-OBART04G03530.1"/>
<dbReference type="HOGENOM" id="CLU_161668_1_0_1"/>
<name>A0A0D3FSU4_9ORYZ</name>
<evidence type="ECO:0000313" key="6">
    <source>
        <dbReference type="Proteomes" id="UP000026960"/>
    </source>
</evidence>
<dbReference type="InterPro" id="IPR036574">
    <property type="entry name" value="Scorpion_toxin-like_sf"/>
</dbReference>
<sequence length="86" mass="9527">METMRKFFPAIAVLLLLVVATEALAPAQSSVRPCETKSLRFEGFCMVEDNCANVCRTEGFVDGRCSTFMYDSACMANSARIKYQLA</sequence>
<protein>
    <recommendedName>
        <fullName evidence="4">Knottins-like domain-containing protein</fullName>
    </recommendedName>
</protein>
<dbReference type="Gramene" id="OBART04G03530.1">
    <property type="protein sequence ID" value="OBART04G03530.1"/>
    <property type="gene ID" value="OBART04G03530"/>
</dbReference>
<keyword evidence="6" id="KW-1185">Reference proteome</keyword>
<feature type="chain" id="PRO_5002262133" description="Knottins-like domain-containing protein" evidence="3">
    <location>
        <begin position="24"/>
        <end position="86"/>
    </location>
</feature>
<dbReference type="SUPFAM" id="SSF57095">
    <property type="entry name" value="Scorpion toxin-like"/>
    <property type="match status" value="1"/>
</dbReference>
<proteinExistence type="predicted"/>
<reference evidence="5" key="2">
    <citation type="submission" date="2015-03" db="UniProtKB">
        <authorList>
            <consortium name="EnsemblPlants"/>
        </authorList>
    </citation>
    <scope>IDENTIFICATION</scope>
</reference>
<dbReference type="STRING" id="65489.A0A0D3FSU4"/>
<dbReference type="PROSITE" id="PS00940">
    <property type="entry name" value="GAMMA_THIONIN"/>
    <property type="match status" value="1"/>
</dbReference>
<dbReference type="InterPro" id="IPR008176">
    <property type="entry name" value="Defensin_plant"/>
</dbReference>
<evidence type="ECO:0000313" key="5">
    <source>
        <dbReference type="EnsemblPlants" id="OBART04G03530.1"/>
    </source>
</evidence>
<evidence type="ECO:0000256" key="2">
    <source>
        <dbReference type="ARBA" id="ARBA00023157"/>
    </source>
</evidence>
<feature type="signal peptide" evidence="3">
    <location>
        <begin position="1"/>
        <end position="23"/>
    </location>
</feature>
<dbReference type="eggNOG" id="ENOG502R3S0">
    <property type="taxonomic scope" value="Eukaryota"/>
</dbReference>
<keyword evidence="1 3" id="KW-0732">Signal</keyword>
<organism evidence="5">
    <name type="scientific">Oryza barthii</name>
    <dbReference type="NCBI Taxonomy" id="65489"/>
    <lineage>
        <taxon>Eukaryota</taxon>
        <taxon>Viridiplantae</taxon>
        <taxon>Streptophyta</taxon>
        <taxon>Embryophyta</taxon>
        <taxon>Tracheophyta</taxon>
        <taxon>Spermatophyta</taxon>
        <taxon>Magnoliopsida</taxon>
        <taxon>Liliopsida</taxon>
        <taxon>Poales</taxon>
        <taxon>Poaceae</taxon>
        <taxon>BOP clade</taxon>
        <taxon>Oryzoideae</taxon>
        <taxon>Oryzeae</taxon>
        <taxon>Oryzinae</taxon>
        <taxon>Oryza</taxon>
    </lineage>
</organism>
<dbReference type="Gene3D" id="3.30.30.10">
    <property type="entry name" value="Knottin, scorpion toxin-like"/>
    <property type="match status" value="1"/>
</dbReference>
<evidence type="ECO:0000259" key="4">
    <source>
        <dbReference type="Pfam" id="PF00304"/>
    </source>
</evidence>
<evidence type="ECO:0000256" key="3">
    <source>
        <dbReference type="SAM" id="SignalP"/>
    </source>
</evidence>
<feature type="domain" description="Knottins-like" evidence="4">
    <location>
        <begin position="33"/>
        <end position="75"/>
    </location>
</feature>